<dbReference type="EMBL" id="OCNH01000001">
    <property type="protein sequence ID" value="SOD78676.1"/>
    <property type="molecule type" value="Genomic_DNA"/>
</dbReference>
<proteinExistence type="predicted"/>
<keyword evidence="2" id="KW-1185">Reference proteome</keyword>
<dbReference type="Proteomes" id="UP000219452">
    <property type="component" value="Unassembled WGS sequence"/>
</dbReference>
<protein>
    <submittedName>
        <fullName evidence="1">Uncharacterized protein</fullName>
    </submittedName>
</protein>
<gene>
    <name evidence="1" type="ORF">SAMN06269250_0583</name>
</gene>
<sequence length="40" mass="4481">MEDKEEALAQVKHKVAGSCHSYTFMLSLRVSKRVWSVGDG</sequence>
<reference evidence="2" key="1">
    <citation type="submission" date="2017-09" db="EMBL/GenBank/DDBJ databases">
        <authorList>
            <person name="Varghese N."/>
            <person name="Submissions S."/>
        </authorList>
    </citation>
    <scope>NUCLEOTIDE SEQUENCE [LARGE SCALE GENOMIC DNA]</scope>
    <source>
        <strain evidence="2">DSM 29961</strain>
    </source>
</reference>
<dbReference type="AlphaFoldDB" id="A0A286F6F3"/>
<accession>A0A286F6F3</accession>
<dbReference type="RefSeq" id="WP_262508195.1">
    <property type="nucleotide sequence ID" value="NZ_OCNH01000001.1"/>
</dbReference>
<evidence type="ECO:0000313" key="2">
    <source>
        <dbReference type="Proteomes" id="UP000219452"/>
    </source>
</evidence>
<organism evidence="1 2">
    <name type="scientific">Spirosoma fluviale</name>
    <dbReference type="NCBI Taxonomy" id="1597977"/>
    <lineage>
        <taxon>Bacteria</taxon>
        <taxon>Pseudomonadati</taxon>
        <taxon>Bacteroidota</taxon>
        <taxon>Cytophagia</taxon>
        <taxon>Cytophagales</taxon>
        <taxon>Cytophagaceae</taxon>
        <taxon>Spirosoma</taxon>
    </lineage>
</organism>
<name>A0A286F6F3_9BACT</name>
<evidence type="ECO:0000313" key="1">
    <source>
        <dbReference type="EMBL" id="SOD78676.1"/>
    </source>
</evidence>